<keyword evidence="1" id="KW-0732">Signal</keyword>
<gene>
    <name evidence="3" type="ORF">DES41_104286</name>
</gene>
<reference evidence="3 4" key="1">
    <citation type="submission" date="2018-07" db="EMBL/GenBank/DDBJ databases">
        <title>Genomic Encyclopedia of Type Strains, Phase IV (KMG-IV): sequencing the most valuable type-strain genomes for metagenomic binning, comparative biology and taxonomic classification.</title>
        <authorList>
            <person name="Goeker M."/>
        </authorList>
    </citation>
    <scope>NUCLEOTIDE SEQUENCE [LARGE SCALE GENOMIC DNA]</scope>
    <source>
        <strain evidence="3 4">DSM 21634</strain>
    </source>
</reference>
<protein>
    <submittedName>
        <fullName evidence="3">Putative secreted protein with PEP-CTERM sorting signal</fullName>
    </submittedName>
</protein>
<dbReference type="OrthoDB" id="9824126at2"/>
<organism evidence="3 4">
    <name type="scientific">Pseudorhodoferax soli</name>
    <dbReference type="NCBI Taxonomy" id="545864"/>
    <lineage>
        <taxon>Bacteria</taxon>
        <taxon>Pseudomonadati</taxon>
        <taxon>Pseudomonadota</taxon>
        <taxon>Betaproteobacteria</taxon>
        <taxon>Burkholderiales</taxon>
        <taxon>Comamonadaceae</taxon>
    </lineage>
</organism>
<dbReference type="AlphaFoldDB" id="A0A368XY66"/>
<feature type="signal peptide" evidence="1">
    <location>
        <begin position="1"/>
        <end position="23"/>
    </location>
</feature>
<dbReference type="Pfam" id="PF07589">
    <property type="entry name" value="PEP-CTERM"/>
    <property type="match status" value="1"/>
</dbReference>
<keyword evidence="4" id="KW-1185">Reference proteome</keyword>
<proteinExistence type="predicted"/>
<evidence type="ECO:0000313" key="4">
    <source>
        <dbReference type="Proteomes" id="UP000252884"/>
    </source>
</evidence>
<evidence type="ECO:0000313" key="3">
    <source>
        <dbReference type="EMBL" id="RCW71467.1"/>
    </source>
</evidence>
<sequence>MKFRPRMLLAALALAGMAGAVQADVLKVDVNNGYTTVASAPGYQGEVAQWSVTNTTVPAVGAPFDSFVAYCLQLMESVDQVGEQNYSRISFAANADVQELYDRFYSSSLTSAVNAVGFQVALWDLLGQADADGFVTGVSGAGAKALMMLDEVHNGTDPYQQDRYRLISWVSEDHQDLLQAVPADAGEVPEPSALVLGGVGLLALGWASRRRKATDRA</sequence>
<evidence type="ECO:0000256" key="1">
    <source>
        <dbReference type="SAM" id="SignalP"/>
    </source>
</evidence>
<dbReference type="InterPro" id="IPR013424">
    <property type="entry name" value="Ice-binding_C"/>
</dbReference>
<accession>A0A368XY66</accession>
<name>A0A368XY66_9BURK</name>
<feature type="chain" id="PRO_5016809961" evidence="1">
    <location>
        <begin position="24"/>
        <end position="217"/>
    </location>
</feature>
<feature type="domain" description="Ice-binding protein C-terminal" evidence="2">
    <location>
        <begin position="188"/>
        <end position="210"/>
    </location>
</feature>
<dbReference type="EMBL" id="QPJK01000004">
    <property type="protein sequence ID" value="RCW71467.1"/>
    <property type="molecule type" value="Genomic_DNA"/>
</dbReference>
<comment type="caution">
    <text evidence="3">The sequence shown here is derived from an EMBL/GenBank/DDBJ whole genome shotgun (WGS) entry which is preliminary data.</text>
</comment>
<dbReference type="Proteomes" id="UP000252884">
    <property type="component" value="Unassembled WGS sequence"/>
</dbReference>
<evidence type="ECO:0000259" key="2">
    <source>
        <dbReference type="Pfam" id="PF07589"/>
    </source>
</evidence>